<gene>
    <name evidence="1" type="ORF">VNO77_42330</name>
</gene>
<dbReference type="Proteomes" id="UP001367508">
    <property type="component" value="Unassembled WGS sequence"/>
</dbReference>
<keyword evidence="2" id="KW-1185">Reference proteome</keyword>
<comment type="caution">
    <text evidence="1">The sequence shown here is derived from an EMBL/GenBank/DDBJ whole genome shotgun (WGS) entry which is preliminary data.</text>
</comment>
<dbReference type="EMBL" id="JAYMYQ010000010">
    <property type="protein sequence ID" value="KAK7308705.1"/>
    <property type="molecule type" value="Genomic_DNA"/>
</dbReference>
<accession>A0AAN9PQX4</accession>
<sequence length="148" mass="17118">MDVHLPLPDSPTTPPASLSCVTADTPMSPLPLKGKRVSFMARVLFHALEEICQTILDENREWERSEEAQEVQRKRKLRVLIASVYAWLDVFSLLLKSANQIRLLNDDITTITKSFMEQSTKWKGLSSYCSEELDYVKFERRNYDQALH</sequence>
<evidence type="ECO:0000313" key="2">
    <source>
        <dbReference type="Proteomes" id="UP001367508"/>
    </source>
</evidence>
<proteinExistence type="predicted"/>
<protein>
    <submittedName>
        <fullName evidence="1">Uncharacterized protein</fullName>
    </submittedName>
</protein>
<evidence type="ECO:0000313" key="1">
    <source>
        <dbReference type="EMBL" id="KAK7308705.1"/>
    </source>
</evidence>
<organism evidence="1 2">
    <name type="scientific">Canavalia gladiata</name>
    <name type="common">Sword bean</name>
    <name type="synonym">Dolichos gladiatus</name>
    <dbReference type="NCBI Taxonomy" id="3824"/>
    <lineage>
        <taxon>Eukaryota</taxon>
        <taxon>Viridiplantae</taxon>
        <taxon>Streptophyta</taxon>
        <taxon>Embryophyta</taxon>
        <taxon>Tracheophyta</taxon>
        <taxon>Spermatophyta</taxon>
        <taxon>Magnoliopsida</taxon>
        <taxon>eudicotyledons</taxon>
        <taxon>Gunneridae</taxon>
        <taxon>Pentapetalae</taxon>
        <taxon>rosids</taxon>
        <taxon>fabids</taxon>
        <taxon>Fabales</taxon>
        <taxon>Fabaceae</taxon>
        <taxon>Papilionoideae</taxon>
        <taxon>50 kb inversion clade</taxon>
        <taxon>NPAAA clade</taxon>
        <taxon>indigoferoid/millettioid clade</taxon>
        <taxon>Phaseoleae</taxon>
        <taxon>Canavalia</taxon>
    </lineage>
</organism>
<name>A0AAN9PQX4_CANGL</name>
<dbReference type="AlphaFoldDB" id="A0AAN9PQX4"/>
<reference evidence="1 2" key="1">
    <citation type="submission" date="2024-01" db="EMBL/GenBank/DDBJ databases">
        <title>The genomes of 5 underutilized Papilionoideae crops provide insights into root nodulation and disease resistanc.</title>
        <authorList>
            <person name="Jiang F."/>
        </authorList>
    </citation>
    <scope>NUCLEOTIDE SEQUENCE [LARGE SCALE GENOMIC DNA]</scope>
    <source>
        <strain evidence="1">LVBAO_FW01</strain>
        <tissue evidence="1">Leaves</tissue>
    </source>
</reference>